<dbReference type="STRING" id="1522189.A0A316VPG4"/>
<accession>A0A316VPG4</accession>
<keyword evidence="3" id="KW-0677">Repeat</keyword>
<evidence type="ECO:0000256" key="7">
    <source>
        <dbReference type="SAM" id="MobiDB-lite"/>
    </source>
</evidence>
<name>A0A316VPG4_9BASI</name>
<dbReference type="GO" id="GO:0005634">
    <property type="term" value="C:nucleus"/>
    <property type="evidence" value="ECO:0007669"/>
    <property type="project" value="TreeGrafter"/>
</dbReference>
<feature type="compositionally biased region" description="Low complexity" evidence="7">
    <location>
        <begin position="33"/>
        <end position="63"/>
    </location>
</feature>
<evidence type="ECO:0000256" key="4">
    <source>
        <dbReference type="ARBA" id="ARBA00022786"/>
    </source>
</evidence>
<dbReference type="InterPro" id="IPR051865">
    <property type="entry name" value="WD-repeat_CDT2_adapter"/>
</dbReference>
<feature type="region of interest" description="Disordered" evidence="7">
    <location>
        <begin position="1"/>
        <end position="103"/>
    </location>
</feature>
<feature type="repeat" description="WD" evidence="6">
    <location>
        <begin position="434"/>
        <end position="469"/>
    </location>
</feature>
<dbReference type="EMBL" id="KZ819485">
    <property type="protein sequence ID" value="PWN39220.1"/>
    <property type="molecule type" value="Genomic_DNA"/>
</dbReference>
<feature type="region of interest" description="Disordered" evidence="7">
    <location>
        <begin position="571"/>
        <end position="595"/>
    </location>
</feature>
<dbReference type="InterPro" id="IPR036322">
    <property type="entry name" value="WD40_repeat_dom_sf"/>
</dbReference>
<comment type="similarity">
    <text evidence="5">Belongs to the WD repeat cdt2 family.</text>
</comment>
<evidence type="ECO:0000256" key="1">
    <source>
        <dbReference type="ARBA" id="ARBA00004906"/>
    </source>
</evidence>
<dbReference type="PANTHER" id="PTHR22852:SF0">
    <property type="entry name" value="DENTICLELESS PROTEIN HOMOLOG"/>
    <property type="match status" value="1"/>
</dbReference>
<dbReference type="Proteomes" id="UP000245783">
    <property type="component" value="Unassembled WGS sequence"/>
</dbReference>
<dbReference type="GO" id="GO:0030674">
    <property type="term" value="F:protein-macromolecule adaptor activity"/>
    <property type="evidence" value="ECO:0007669"/>
    <property type="project" value="TreeGrafter"/>
</dbReference>
<comment type="pathway">
    <text evidence="1">Protein modification; protein ubiquitination.</text>
</comment>
<feature type="region of interest" description="Disordered" evidence="7">
    <location>
        <begin position="190"/>
        <end position="263"/>
    </location>
</feature>
<dbReference type="PROSITE" id="PS50082">
    <property type="entry name" value="WD_REPEATS_2"/>
    <property type="match status" value="2"/>
</dbReference>
<feature type="repeat" description="WD" evidence="6">
    <location>
        <begin position="392"/>
        <end position="433"/>
    </location>
</feature>
<dbReference type="InterPro" id="IPR001680">
    <property type="entry name" value="WD40_rpt"/>
</dbReference>
<organism evidence="8 9">
    <name type="scientific">Ceraceosorus guamensis</name>
    <dbReference type="NCBI Taxonomy" id="1522189"/>
    <lineage>
        <taxon>Eukaryota</taxon>
        <taxon>Fungi</taxon>
        <taxon>Dikarya</taxon>
        <taxon>Basidiomycota</taxon>
        <taxon>Ustilaginomycotina</taxon>
        <taxon>Exobasidiomycetes</taxon>
        <taxon>Ceraceosorales</taxon>
        <taxon>Ceraceosoraceae</taxon>
        <taxon>Ceraceosorus</taxon>
    </lineage>
</organism>
<dbReference type="SMART" id="SM00320">
    <property type="entry name" value="WD40"/>
    <property type="match status" value="5"/>
</dbReference>
<feature type="compositionally biased region" description="Polar residues" evidence="7">
    <location>
        <begin position="7"/>
        <end position="22"/>
    </location>
</feature>
<proteinExistence type="inferred from homology"/>
<dbReference type="GeneID" id="37036777"/>
<dbReference type="Gene3D" id="2.130.10.10">
    <property type="entry name" value="YVTN repeat-like/Quinoprotein amine dehydrogenase"/>
    <property type="match status" value="2"/>
</dbReference>
<feature type="compositionally biased region" description="Low complexity" evidence="7">
    <location>
        <begin position="193"/>
        <end position="204"/>
    </location>
</feature>
<dbReference type="SUPFAM" id="SSF50978">
    <property type="entry name" value="WD40 repeat-like"/>
    <property type="match status" value="1"/>
</dbReference>
<keyword evidence="2 6" id="KW-0853">WD repeat</keyword>
<protein>
    <submittedName>
        <fullName evidence="8">WD40 repeat-like protein</fullName>
    </submittedName>
</protein>
<feature type="compositionally biased region" description="Acidic residues" evidence="7">
    <location>
        <begin position="76"/>
        <end position="102"/>
    </location>
</feature>
<keyword evidence="4" id="KW-0833">Ubl conjugation pathway</keyword>
<evidence type="ECO:0000256" key="3">
    <source>
        <dbReference type="ARBA" id="ARBA00022737"/>
    </source>
</evidence>
<sequence>MDHDDGSFSSQPRCESSSQASPSKRRYPDVLDSSPALATPSTSATSHSAGSSSSACSPLLNSSKPTIARNALLPVDPDDSADDDDDDDDDDEEQEQEQEQEEQLQNVGRSLFGFGSSPLSFLQASAAASRRDRVQVRDVGGSRANTIARTPPPARTSTSAFIVKGTVTPSRAARFFLPVHANMRGAAEAIRNADASPSRTAARTSGRRGTKRSRRTDDDAHNTGLALSSTSMSWRCPPLDTLSDSDSSSDRDDDPFCSSPLRKVPRQDPFRVASPNASIQLPCALRALSIQRDVGSAWTIMRSGMPRCAIFAAGRRVVPRTSYLDSFAPKGHFCLDPIIEDAGPELPLCGSFSYSARFPSGNESRWLASGTNSGNLVLVDCADTSGQRQLAWNAHRGSTFDLAWRDDDRRILSGGSDYFVKIWDAETGLCTGTFAGHSGSPRSVAWDPTSASGSLFSSAGRDGSVLVYDDRVQNHGSADASQPVLRIDCAHPSAVSMRGKRAARGTSTAAKGVMSLVYLPTRGQHAIASAGCADGVVKMWDLRHVGEECAAVDFDASSRGALADVTNVAKSSGARGKKRSRAAERKDGEMRPCASSADVSARQHGCVKSSHGISSLVASDTDLFAASTDGHIHALSIAGLASSAISTMGITSFAHPSHKGNTLYARLALAPDQQTLALGCRNGDATFWHIKAAMAQPNARPAVLRSPLSNAEINAVAFMSDSEHGTSLATLADDFIVRLWAPST</sequence>
<dbReference type="RefSeq" id="XP_025366380.1">
    <property type="nucleotide sequence ID" value="XM_025514907.1"/>
</dbReference>
<dbReference type="OrthoDB" id="2096344at2759"/>
<dbReference type="InterPro" id="IPR019775">
    <property type="entry name" value="WD40_repeat_CS"/>
</dbReference>
<dbReference type="AlphaFoldDB" id="A0A316VPG4"/>
<evidence type="ECO:0000256" key="5">
    <source>
        <dbReference type="ARBA" id="ARBA00038344"/>
    </source>
</evidence>
<evidence type="ECO:0000313" key="9">
    <source>
        <dbReference type="Proteomes" id="UP000245783"/>
    </source>
</evidence>
<evidence type="ECO:0000256" key="2">
    <source>
        <dbReference type="ARBA" id="ARBA00022574"/>
    </source>
</evidence>
<dbReference type="PROSITE" id="PS00678">
    <property type="entry name" value="WD_REPEATS_1"/>
    <property type="match status" value="1"/>
</dbReference>
<dbReference type="GO" id="GO:0043161">
    <property type="term" value="P:proteasome-mediated ubiquitin-dependent protein catabolic process"/>
    <property type="evidence" value="ECO:0007669"/>
    <property type="project" value="TreeGrafter"/>
</dbReference>
<dbReference type="PROSITE" id="PS50294">
    <property type="entry name" value="WD_REPEATS_REGION"/>
    <property type="match status" value="1"/>
</dbReference>
<dbReference type="PANTHER" id="PTHR22852">
    <property type="entry name" value="LETHAL 2 DENTICLELESS PROTEIN RETINOIC ACID-REGULATED NUCLEAR MATRIX-ASSOCIATED PROTEIN"/>
    <property type="match status" value="1"/>
</dbReference>
<feature type="compositionally biased region" description="Low complexity" evidence="7">
    <location>
        <begin position="237"/>
        <end position="246"/>
    </location>
</feature>
<feature type="compositionally biased region" description="Basic residues" evidence="7">
    <location>
        <begin position="205"/>
        <end position="214"/>
    </location>
</feature>
<dbReference type="InterPro" id="IPR015943">
    <property type="entry name" value="WD40/YVTN_repeat-like_dom_sf"/>
</dbReference>
<dbReference type="InParanoid" id="A0A316VPG4"/>
<reference evidence="8 9" key="1">
    <citation type="journal article" date="2018" name="Mol. Biol. Evol.">
        <title>Broad Genomic Sampling Reveals a Smut Pathogenic Ancestry of the Fungal Clade Ustilaginomycotina.</title>
        <authorList>
            <person name="Kijpornyongpan T."/>
            <person name="Mondo S.J."/>
            <person name="Barry K."/>
            <person name="Sandor L."/>
            <person name="Lee J."/>
            <person name="Lipzen A."/>
            <person name="Pangilinan J."/>
            <person name="LaButti K."/>
            <person name="Hainaut M."/>
            <person name="Henrissat B."/>
            <person name="Grigoriev I.V."/>
            <person name="Spatafora J.W."/>
            <person name="Aime M.C."/>
        </authorList>
    </citation>
    <scope>NUCLEOTIDE SEQUENCE [LARGE SCALE GENOMIC DNA]</scope>
    <source>
        <strain evidence="8 9">MCA 4658</strain>
    </source>
</reference>
<evidence type="ECO:0000256" key="6">
    <source>
        <dbReference type="PROSITE-ProRule" id="PRU00221"/>
    </source>
</evidence>
<dbReference type="Pfam" id="PF00400">
    <property type="entry name" value="WD40"/>
    <property type="match status" value="2"/>
</dbReference>
<feature type="compositionally biased region" description="Basic and acidic residues" evidence="7">
    <location>
        <begin position="581"/>
        <end position="590"/>
    </location>
</feature>
<evidence type="ECO:0000313" key="8">
    <source>
        <dbReference type="EMBL" id="PWN39220.1"/>
    </source>
</evidence>
<keyword evidence="9" id="KW-1185">Reference proteome</keyword>
<gene>
    <name evidence="8" type="ORF">IE81DRAFT_326774</name>
</gene>